<organism evidence="1 2">
    <name type="scientific">Seminavis robusta</name>
    <dbReference type="NCBI Taxonomy" id="568900"/>
    <lineage>
        <taxon>Eukaryota</taxon>
        <taxon>Sar</taxon>
        <taxon>Stramenopiles</taxon>
        <taxon>Ochrophyta</taxon>
        <taxon>Bacillariophyta</taxon>
        <taxon>Bacillariophyceae</taxon>
        <taxon>Bacillariophycidae</taxon>
        <taxon>Naviculales</taxon>
        <taxon>Naviculaceae</taxon>
        <taxon>Seminavis</taxon>
    </lineage>
</organism>
<evidence type="ECO:0000313" key="1">
    <source>
        <dbReference type="EMBL" id="CAB9519072.1"/>
    </source>
</evidence>
<reference evidence="1" key="1">
    <citation type="submission" date="2020-06" db="EMBL/GenBank/DDBJ databases">
        <authorList>
            <consortium name="Plant Systems Biology data submission"/>
        </authorList>
    </citation>
    <scope>NUCLEOTIDE SEQUENCE</scope>
    <source>
        <strain evidence="1">D6</strain>
    </source>
</reference>
<dbReference type="EMBL" id="CAICTM010000984">
    <property type="protein sequence ID" value="CAB9519072.1"/>
    <property type="molecule type" value="Genomic_DNA"/>
</dbReference>
<proteinExistence type="predicted"/>
<comment type="caution">
    <text evidence="1">The sequence shown here is derived from an EMBL/GenBank/DDBJ whole genome shotgun (WGS) entry which is preliminary data.</text>
</comment>
<accession>A0A9N8HNE1</accession>
<evidence type="ECO:0000313" key="2">
    <source>
        <dbReference type="Proteomes" id="UP001153069"/>
    </source>
</evidence>
<protein>
    <submittedName>
        <fullName evidence="1">Uncharacterized protein</fullName>
    </submittedName>
</protein>
<name>A0A9N8HNE1_9STRA</name>
<dbReference type="Proteomes" id="UP001153069">
    <property type="component" value="Unassembled WGS sequence"/>
</dbReference>
<keyword evidence="2" id="KW-1185">Reference proteome</keyword>
<gene>
    <name evidence="1" type="ORF">SEMRO_986_G228120.1</name>
</gene>
<sequence length="191" mass="21728">MMSLATTHTPKSRERPGIRLFWSNFRTALAVAENLPTWDACMATVVNRGELDRGWKIIVPQRLWKELRSIAKQFVHLSPRLDSGEPGNSGTLMYPLRSKEPAPFGVFLGVRGPDNTRGEICRFVDLARFQVHELVNTDKKYYTVKRNNSKKDANYTIGKRPGDTGKVFVILPERSPTPSTYGVLIHKNRFL</sequence>
<dbReference type="AlphaFoldDB" id="A0A9N8HNE1"/>